<dbReference type="EMBL" id="BPQB01000051">
    <property type="protein sequence ID" value="GJE95675.1"/>
    <property type="molecule type" value="Genomic_DNA"/>
</dbReference>
<dbReference type="InterPro" id="IPR032675">
    <property type="entry name" value="LRR_dom_sf"/>
</dbReference>
<gene>
    <name evidence="2" type="ORF">PsYK624_118610</name>
</gene>
<reference evidence="2 3" key="1">
    <citation type="submission" date="2021-08" db="EMBL/GenBank/DDBJ databases">
        <title>Draft Genome Sequence of Phanerochaete sordida strain YK-624.</title>
        <authorList>
            <person name="Mori T."/>
            <person name="Dohra H."/>
            <person name="Suzuki T."/>
            <person name="Kawagishi H."/>
            <person name="Hirai H."/>
        </authorList>
    </citation>
    <scope>NUCLEOTIDE SEQUENCE [LARGE SCALE GENOMIC DNA]</scope>
    <source>
        <strain evidence="2 3">YK-624</strain>
    </source>
</reference>
<evidence type="ECO:0000256" key="1">
    <source>
        <dbReference type="SAM" id="MobiDB-lite"/>
    </source>
</evidence>
<dbReference type="Gene3D" id="3.80.10.10">
    <property type="entry name" value="Ribonuclease Inhibitor"/>
    <property type="match status" value="1"/>
</dbReference>
<sequence length="517" mass="58832">MAPRKKKQTKAKEAARIKETAKTDMHPALRAKQIVKAVADEVGAKNGRTLVSMALACRALFDPAMDTLWCDLGDPMRLIHILPGHRFDLKRDDLTGYTIVEIIEKPSEADWQRFSDYTRRVKMLCCYARSDHRCSTLDYYLGEQRSPIFRIYFPSPPPQCDHLEVFNSPTLRLEHFETTVPVPRALSALASISTLRHLDLAIGDVDLNDVPSPAFPALQYLRVEAATNHVALLRLMRNVAAPSLLELNLSVKVPLANKEEISRRTEAMVPVEALFGVVSRFLLLRSFSFLYFWQNHWAYSSPVYSIHWRTLLSLSSLRYLEKLDLSAVPMALADADLDALARAWPKIEELRLYDLKKVVWDFQDRSFLQVDALLSFARFCPLLRVLGLPMEISLDTSYREGDELPPPLALETLWVSNIDATEVREDDWTVRLLAAVLPYAQIKWESEPWDPSATSATSLINTLKAERVQFNIMCLSDPTGSGDEDENSTEGEDEDEDEDEDKIEDVDEDEDEDEGYH</sequence>
<keyword evidence="3" id="KW-1185">Reference proteome</keyword>
<dbReference type="SUPFAM" id="SSF52047">
    <property type="entry name" value="RNI-like"/>
    <property type="match status" value="1"/>
</dbReference>
<feature type="region of interest" description="Disordered" evidence="1">
    <location>
        <begin position="475"/>
        <end position="517"/>
    </location>
</feature>
<accession>A0A9P3GIF6</accession>
<evidence type="ECO:0000313" key="2">
    <source>
        <dbReference type="EMBL" id="GJE95675.1"/>
    </source>
</evidence>
<evidence type="ECO:0000313" key="3">
    <source>
        <dbReference type="Proteomes" id="UP000703269"/>
    </source>
</evidence>
<protein>
    <recommendedName>
        <fullName evidence="4">F-box domain-containing protein</fullName>
    </recommendedName>
</protein>
<feature type="compositionally biased region" description="Acidic residues" evidence="1">
    <location>
        <begin position="482"/>
        <end position="517"/>
    </location>
</feature>
<dbReference type="AlphaFoldDB" id="A0A9P3GIF6"/>
<dbReference type="Proteomes" id="UP000703269">
    <property type="component" value="Unassembled WGS sequence"/>
</dbReference>
<evidence type="ECO:0008006" key="4">
    <source>
        <dbReference type="Google" id="ProtNLM"/>
    </source>
</evidence>
<comment type="caution">
    <text evidence="2">The sequence shown here is derived from an EMBL/GenBank/DDBJ whole genome shotgun (WGS) entry which is preliminary data.</text>
</comment>
<organism evidence="2 3">
    <name type="scientific">Phanerochaete sordida</name>
    <dbReference type="NCBI Taxonomy" id="48140"/>
    <lineage>
        <taxon>Eukaryota</taxon>
        <taxon>Fungi</taxon>
        <taxon>Dikarya</taxon>
        <taxon>Basidiomycota</taxon>
        <taxon>Agaricomycotina</taxon>
        <taxon>Agaricomycetes</taxon>
        <taxon>Polyporales</taxon>
        <taxon>Phanerochaetaceae</taxon>
        <taxon>Phanerochaete</taxon>
    </lineage>
</organism>
<dbReference type="OrthoDB" id="2754214at2759"/>
<name>A0A9P3GIF6_9APHY</name>
<proteinExistence type="predicted"/>